<dbReference type="InterPro" id="IPR036508">
    <property type="entry name" value="Chitin-bd_dom_sf"/>
</dbReference>
<feature type="signal peptide" evidence="2">
    <location>
        <begin position="1"/>
        <end position="28"/>
    </location>
</feature>
<evidence type="ECO:0000313" key="5">
    <source>
        <dbReference type="Proteomes" id="UP000192578"/>
    </source>
</evidence>
<name>A0A1W0X8N1_HYPEX</name>
<gene>
    <name evidence="4" type="ORF">BV898_02476</name>
</gene>
<dbReference type="Pfam" id="PF01607">
    <property type="entry name" value="CBM_14"/>
    <property type="match status" value="1"/>
</dbReference>
<evidence type="ECO:0000313" key="4">
    <source>
        <dbReference type="EMBL" id="OQV23740.1"/>
    </source>
</evidence>
<accession>A0A1W0X8N1</accession>
<feature type="domain" description="Chitin-binding type-2" evidence="3">
    <location>
        <begin position="38"/>
        <end position="96"/>
    </location>
</feature>
<dbReference type="Proteomes" id="UP000192578">
    <property type="component" value="Unassembled WGS sequence"/>
</dbReference>
<sequence>MEGDGLAFRVTAATILLTMVSIIGPCRAQSHVIPSWVFFDCLVHPLPGLYADRVRGCHVFNFCSASGVAFQMTCPNNTLFDQVKQDCVSTPIYCPTIWDVPEPKKAPPTVSDSFSWPWFSASADRDGASAVSALMNKVSEKVSGDIINTTVAADDQDGEESDDEEENILIQPTSPKTITSPLTAPTAAAYRENGRNRKFAKTTTRKMGR</sequence>
<keyword evidence="2" id="KW-0732">Signal</keyword>
<dbReference type="SUPFAM" id="SSF57625">
    <property type="entry name" value="Invertebrate chitin-binding proteins"/>
    <property type="match status" value="1"/>
</dbReference>
<evidence type="ECO:0000256" key="2">
    <source>
        <dbReference type="SAM" id="SignalP"/>
    </source>
</evidence>
<evidence type="ECO:0000259" key="3">
    <source>
        <dbReference type="PROSITE" id="PS50940"/>
    </source>
</evidence>
<proteinExistence type="predicted"/>
<dbReference type="EMBL" id="MTYJ01000010">
    <property type="protein sequence ID" value="OQV23740.1"/>
    <property type="molecule type" value="Genomic_DNA"/>
</dbReference>
<reference evidence="5" key="1">
    <citation type="submission" date="2017-01" db="EMBL/GenBank/DDBJ databases">
        <title>Comparative genomics of anhydrobiosis in the tardigrade Hypsibius dujardini.</title>
        <authorList>
            <person name="Yoshida Y."/>
            <person name="Koutsovoulos G."/>
            <person name="Laetsch D."/>
            <person name="Stevens L."/>
            <person name="Kumar S."/>
            <person name="Horikawa D."/>
            <person name="Ishino K."/>
            <person name="Komine S."/>
            <person name="Tomita M."/>
            <person name="Blaxter M."/>
            <person name="Arakawa K."/>
        </authorList>
    </citation>
    <scope>NUCLEOTIDE SEQUENCE [LARGE SCALE GENOMIC DNA]</scope>
    <source>
        <strain evidence="5">Z151</strain>
    </source>
</reference>
<feature type="compositionally biased region" description="Basic residues" evidence="1">
    <location>
        <begin position="196"/>
        <end position="209"/>
    </location>
</feature>
<dbReference type="OrthoDB" id="10065127at2759"/>
<dbReference type="InterPro" id="IPR002557">
    <property type="entry name" value="Chitin-bd_dom"/>
</dbReference>
<feature type="chain" id="PRO_5012800012" description="Chitin-binding type-2 domain-containing protein" evidence="2">
    <location>
        <begin position="29"/>
        <end position="209"/>
    </location>
</feature>
<organism evidence="4 5">
    <name type="scientific">Hypsibius exemplaris</name>
    <name type="common">Freshwater tardigrade</name>
    <dbReference type="NCBI Taxonomy" id="2072580"/>
    <lineage>
        <taxon>Eukaryota</taxon>
        <taxon>Metazoa</taxon>
        <taxon>Ecdysozoa</taxon>
        <taxon>Tardigrada</taxon>
        <taxon>Eutardigrada</taxon>
        <taxon>Parachela</taxon>
        <taxon>Hypsibioidea</taxon>
        <taxon>Hypsibiidae</taxon>
        <taxon>Hypsibius</taxon>
    </lineage>
</organism>
<dbReference type="GO" id="GO:0008061">
    <property type="term" value="F:chitin binding"/>
    <property type="evidence" value="ECO:0007669"/>
    <property type="project" value="InterPro"/>
</dbReference>
<feature type="compositionally biased region" description="Acidic residues" evidence="1">
    <location>
        <begin position="154"/>
        <end position="167"/>
    </location>
</feature>
<keyword evidence="5" id="KW-1185">Reference proteome</keyword>
<protein>
    <recommendedName>
        <fullName evidence="3">Chitin-binding type-2 domain-containing protein</fullName>
    </recommendedName>
</protein>
<evidence type="ECO:0000256" key="1">
    <source>
        <dbReference type="SAM" id="MobiDB-lite"/>
    </source>
</evidence>
<dbReference type="GO" id="GO:0005576">
    <property type="term" value="C:extracellular region"/>
    <property type="evidence" value="ECO:0007669"/>
    <property type="project" value="InterPro"/>
</dbReference>
<feature type="region of interest" description="Disordered" evidence="1">
    <location>
        <begin position="152"/>
        <end position="209"/>
    </location>
</feature>
<dbReference type="PROSITE" id="PS50940">
    <property type="entry name" value="CHIT_BIND_II"/>
    <property type="match status" value="1"/>
</dbReference>
<feature type="compositionally biased region" description="Polar residues" evidence="1">
    <location>
        <begin position="170"/>
        <end position="183"/>
    </location>
</feature>
<dbReference type="Gene3D" id="2.170.140.10">
    <property type="entry name" value="Chitin binding domain"/>
    <property type="match status" value="1"/>
</dbReference>
<comment type="caution">
    <text evidence="4">The sequence shown here is derived from an EMBL/GenBank/DDBJ whole genome shotgun (WGS) entry which is preliminary data.</text>
</comment>
<dbReference type="AlphaFoldDB" id="A0A1W0X8N1"/>